<keyword evidence="4 9" id="KW-0929">Antimicrobial</keyword>
<dbReference type="GO" id="GO:0005576">
    <property type="term" value="C:extracellular region"/>
    <property type="evidence" value="ECO:0007669"/>
    <property type="project" value="UniProtKB-SubCell"/>
</dbReference>
<evidence type="ECO:0000256" key="9">
    <source>
        <dbReference type="RuleBase" id="RU231113"/>
    </source>
</evidence>
<dbReference type="GO" id="GO:0045087">
    <property type="term" value="P:innate immune response"/>
    <property type="evidence" value="ECO:0007669"/>
    <property type="project" value="InterPro"/>
</dbReference>
<evidence type="ECO:0000256" key="8">
    <source>
        <dbReference type="ARBA" id="ARBA00023157"/>
    </source>
</evidence>
<dbReference type="CTD" id="140881"/>
<evidence type="ECO:0000256" key="10">
    <source>
        <dbReference type="SAM" id="MobiDB-lite"/>
    </source>
</evidence>
<sequence length="167" mass="18485">MKLLFPVFASLMLQYQVNTEYFGLKRCLKGFGRCKDHCNADERQVQECKKTKCCIGPKVVQLIKNYLQYEIPHILGEDTQEMLHTTKNSSAVMQTKHILSGVLPKIKNSSSFANTNSIVIPNAISANSATTNTRTPGHNTYTATSTKNDTKKSKDSAVFPPPAPPPP</sequence>
<evidence type="ECO:0000256" key="7">
    <source>
        <dbReference type="ARBA" id="ARBA00023022"/>
    </source>
</evidence>
<dbReference type="RefSeq" id="XP_012521243.1">
    <property type="nucleotide sequence ID" value="XM_012665789.1"/>
</dbReference>
<feature type="domain" description="Beta-defensin" evidence="11">
    <location>
        <begin position="26"/>
        <end position="54"/>
    </location>
</feature>
<gene>
    <name evidence="12" type="primary">DEFB129</name>
</gene>
<evidence type="ECO:0000259" key="11">
    <source>
        <dbReference type="Pfam" id="PF13841"/>
    </source>
</evidence>
<dbReference type="GO" id="GO:0042742">
    <property type="term" value="P:defense response to bacterium"/>
    <property type="evidence" value="ECO:0007669"/>
    <property type="project" value="UniProtKB-UniRule"/>
</dbReference>
<name>A0A2K6ELU9_PROCO</name>
<comment type="subcellular location">
    <subcellularLocation>
        <location evidence="1 9">Secreted</location>
    </subcellularLocation>
</comment>
<dbReference type="OMA" id="RRCLMGF"/>
<dbReference type="Ensembl" id="ENSPCOT00000009399.1">
    <property type="protein sequence ID" value="ENSPCOP00000002709.1"/>
    <property type="gene ID" value="ENSPCOG00000008290.1"/>
</dbReference>
<feature type="chain" id="PRO_5041014207" description="Beta-defensin" evidence="9">
    <location>
        <begin position="20"/>
        <end position="167"/>
    </location>
</feature>
<evidence type="ECO:0000256" key="4">
    <source>
        <dbReference type="ARBA" id="ARBA00022529"/>
    </source>
</evidence>
<reference evidence="12" key="1">
    <citation type="submission" date="2025-08" db="UniProtKB">
        <authorList>
            <consortium name="Ensembl"/>
        </authorList>
    </citation>
    <scope>IDENTIFICATION</scope>
</reference>
<keyword evidence="6 9" id="KW-0211">Defensin</keyword>
<comment type="function">
    <text evidence="9">Has antibacterial activity.</text>
</comment>
<accession>A0A2K6ELU9</accession>
<dbReference type="STRING" id="379532.ENSPCOP00000002709"/>
<dbReference type="Proteomes" id="UP000233160">
    <property type="component" value="Unassembled WGS sequence"/>
</dbReference>
<dbReference type="GeneTree" id="ENSGT00390000008616"/>
<keyword evidence="8" id="KW-1015">Disulfide bond</keyword>
<keyword evidence="3 9" id="KW-0964">Secreted</keyword>
<dbReference type="InterPro" id="IPR025933">
    <property type="entry name" value="Beta_defensin_dom"/>
</dbReference>
<evidence type="ECO:0000313" key="13">
    <source>
        <dbReference type="Proteomes" id="UP000233160"/>
    </source>
</evidence>
<comment type="similarity">
    <text evidence="2 9">Belongs to the beta-defensin family.</text>
</comment>
<keyword evidence="13" id="KW-1185">Reference proteome</keyword>
<reference evidence="12" key="2">
    <citation type="submission" date="2025-09" db="UniProtKB">
        <authorList>
            <consortium name="Ensembl"/>
        </authorList>
    </citation>
    <scope>IDENTIFICATION</scope>
</reference>
<keyword evidence="7 9" id="KW-0044">Antibiotic</keyword>
<dbReference type="AlphaFoldDB" id="A0A2K6ELU9"/>
<dbReference type="Pfam" id="PF13841">
    <property type="entry name" value="Defensin_beta_2"/>
    <property type="match status" value="1"/>
</dbReference>
<keyword evidence="5 9" id="KW-0732">Signal</keyword>
<dbReference type="GeneID" id="105827587"/>
<feature type="region of interest" description="Disordered" evidence="10">
    <location>
        <begin position="128"/>
        <end position="167"/>
    </location>
</feature>
<evidence type="ECO:0000256" key="1">
    <source>
        <dbReference type="ARBA" id="ARBA00004613"/>
    </source>
</evidence>
<proteinExistence type="inferred from homology"/>
<dbReference type="KEGG" id="pcoq:105827587"/>
<protein>
    <recommendedName>
        <fullName evidence="9">Beta-defensin</fullName>
    </recommendedName>
</protein>
<evidence type="ECO:0000256" key="5">
    <source>
        <dbReference type="ARBA" id="ARBA00022729"/>
    </source>
</evidence>
<evidence type="ECO:0000256" key="2">
    <source>
        <dbReference type="ARBA" id="ARBA00007371"/>
    </source>
</evidence>
<feature type="compositionally biased region" description="Polar residues" evidence="10">
    <location>
        <begin position="128"/>
        <end position="141"/>
    </location>
</feature>
<evidence type="ECO:0000313" key="12">
    <source>
        <dbReference type="Ensembl" id="ENSPCOP00000002709.1"/>
    </source>
</evidence>
<feature type="signal peptide" evidence="9">
    <location>
        <begin position="1"/>
        <end position="19"/>
    </location>
</feature>
<organism evidence="12 13">
    <name type="scientific">Propithecus coquereli</name>
    <name type="common">Coquerel's sifaka</name>
    <name type="synonym">Propithecus verreauxi coquereli</name>
    <dbReference type="NCBI Taxonomy" id="379532"/>
    <lineage>
        <taxon>Eukaryota</taxon>
        <taxon>Metazoa</taxon>
        <taxon>Chordata</taxon>
        <taxon>Craniata</taxon>
        <taxon>Vertebrata</taxon>
        <taxon>Euteleostomi</taxon>
        <taxon>Mammalia</taxon>
        <taxon>Eutheria</taxon>
        <taxon>Euarchontoglires</taxon>
        <taxon>Primates</taxon>
        <taxon>Strepsirrhini</taxon>
        <taxon>Lemuriformes</taxon>
        <taxon>Indriidae</taxon>
        <taxon>Propithecus</taxon>
    </lineage>
</organism>
<dbReference type="OrthoDB" id="9607806at2759"/>
<evidence type="ECO:0000256" key="6">
    <source>
        <dbReference type="ARBA" id="ARBA00022940"/>
    </source>
</evidence>
<evidence type="ECO:0000256" key="3">
    <source>
        <dbReference type="ARBA" id="ARBA00022525"/>
    </source>
</evidence>